<dbReference type="SMART" id="SM01230">
    <property type="entry name" value="Gln-synt_C"/>
    <property type="match status" value="1"/>
</dbReference>
<proteinExistence type="inferred from homology"/>
<gene>
    <name evidence="6" type="ORF">EST38_g3767</name>
</gene>
<evidence type="ECO:0000259" key="5">
    <source>
        <dbReference type="PROSITE" id="PS51987"/>
    </source>
</evidence>
<comment type="similarity">
    <text evidence="3 4">Belongs to the glutamine synthetase family.</text>
</comment>
<organism evidence="6 7">
    <name type="scientific">Candolleomyces aberdarensis</name>
    <dbReference type="NCBI Taxonomy" id="2316362"/>
    <lineage>
        <taxon>Eukaryota</taxon>
        <taxon>Fungi</taxon>
        <taxon>Dikarya</taxon>
        <taxon>Basidiomycota</taxon>
        <taxon>Agaricomycotina</taxon>
        <taxon>Agaricomycetes</taxon>
        <taxon>Agaricomycetidae</taxon>
        <taxon>Agaricales</taxon>
        <taxon>Agaricineae</taxon>
        <taxon>Psathyrellaceae</taxon>
        <taxon>Candolleomyces</taxon>
    </lineage>
</organism>
<dbReference type="AlphaFoldDB" id="A0A4V1Q4H4"/>
<dbReference type="PANTHER" id="PTHR43785">
    <property type="entry name" value="GAMMA-GLUTAMYLPUTRESCINE SYNTHETASE"/>
    <property type="match status" value="1"/>
</dbReference>
<keyword evidence="2" id="KW-0436">Ligase</keyword>
<comment type="caution">
    <text evidence="6">The sequence shown here is derived from an EMBL/GenBank/DDBJ whole genome shotgun (WGS) entry which is preliminary data.</text>
</comment>
<dbReference type="InterPro" id="IPR014746">
    <property type="entry name" value="Gln_synth/guanido_kin_cat_dom"/>
</dbReference>
<dbReference type="GO" id="GO:0004356">
    <property type="term" value="F:glutamine synthetase activity"/>
    <property type="evidence" value="ECO:0007669"/>
    <property type="project" value="InterPro"/>
</dbReference>
<evidence type="ECO:0000256" key="4">
    <source>
        <dbReference type="RuleBase" id="RU000384"/>
    </source>
</evidence>
<sequence length="865" mass="96238">MVVRDNFCAISGNMHTDKDEIFDGLLYGGMREIESLSELQVALQTYYEGFSSEWTLPGWRALITPVQLDGGGLTDLKDAIAIFNIKPYDPPIYRDVDNPSKTYTIEYDGFYILFSAYCIVQTATPELGPTEIHHILDGCHSGFFTDYSALHTGVHTPKEIVYGPIEGSFDQLVAKLESCGDQYAEMWWFNLIGNPRLTDDEIIHEAWWGNGNLWVYTRPDRFPISKALKAAPLSQFTTSSVSDENASNSERASPSISMAKLDQLPLEIIFIICEQSCLKAFLNVLALSRTIRERLMPFVDDLAYRAMKTVDPWYFPSVPIKTPDHKRQREDLDWWEEQWLVEGGIKAEDIRLKASAIIPPAMKGMAQFALLSTRSCCRSLCALVVETHILDMSAMGVTYSPAGPALPHPTTELLKARNISYVRVQWVDLTNNIRYRILPLAYLDKILKSERPAVYLTKATLGLVFLSIAEGFGATGEFAYVCDLSSIKICTYAPGHASIMGWFQEKYPPPGPNPSYDTSLCPRTLLKRITGDAKTQSGIDFLVGFETEFILVDKTTHQPVNQHCWSCSPALYTGSAETVVLQEIADALVADGIELQMYHAEGAPGQYEIITGPLPPLQAADALIHTRETIYNIANKHGLRATLSPRVFDDSAGSGTHVHISVHSSRPEGASWAWDGIELRPSEASFLAGVIDHLPSLCLFTLPFYASYNRVLDGIWSGGTYACWGVEHRETPIRLCNHTSPSSRNFEVKMMDGTSSPYLTLSGILGAGWAAGIHIRKELTQKPITGKASAVQLSTEERDSLGIDRRLPSNLLQAQETFSKDQVLRDLLGNEFVDSYLSVNRAINERFDSPNTTADAKRALLIDHY</sequence>
<dbReference type="Gene3D" id="3.10.20.70">
    <property type="entry name" value="Glutamine synthetase, N-terminal domain"/>
    <property type="match status" value="1"/>
</dbReference>
<dbReference type="InterPro" id="IPR036651">
    <property type="entry name" value="Gln_synt_N_sf"/>
</dbReference>
<accession>A0A4V1Q4H4</accession>
<dbReference type="GO" id="GO:0006542">
    <property type="term" value="P:glutamine biosynthetic process"/>
    <property type="evidence" value="ECO:0007669"/>
    <property type="project" value="InterPro"/>
</dbReference>
<reference evidence="6 7" key="1">
    <citation type="submission" date="2019-01" db="EMBL/GenBank/DDBJ databases">
        <title>Draft genome sequence of Psathyrella aberdarensis IHI B618.</title>
        <authorList>
            <person name="Buettner E."/>
            <person name="Kellner H."/>
        </authorList>
    </citation>
    <scope>NUCLEOTIDE SEQUENCE [LARGE SCALE GENOMIC DNA]</scope>
    <source>
        <strain evidence="6 7">IHI B618</strain>
    </source>
</reference>
<dbReference type="Proteomes" id="UP000290288">
    <property type="component" value="Unassembled WGS sequence"/>
</dbReference>
<name>A0A4V1Q4H4_9AGAR</name>
<dbReference type="PANTHER" id="PTHR43785:SF2">
    <property type="entry name" value="TYPE-1 GLUTAMINE SYNTHETASE 1"/>
    <property type="match status" value="1"/>
</dbReference>
<dbReference type="STRING" id="2316362.A0A4V1Q4H4"/>
<feature type="domain" description="GS catalytic" evidence="5">
    <location>
        <begin position="522"/>
        <end position="865"/>
    </location>
</feature>
<dbReference type="Pfam" id="PF00120">
    <property type="entry name" value="Gln-synt_C"/>
    <property type="match status" value="1"/>
</dbReference>
<dbReference type="Gene3D" id="3.30.590.10">
    <property type="entry name" value="Glutamine synthetase/guanido kinase, catalytic domain"/>
    <property type="match status" value="1"/>
</dbReference>
<evidence type="ECO:0000256" key="3">
    <source>
        <dbReference type="PROSITE-ProRule" id="PRU01331"/>
    </source>
</evidence>
<evidence type="ECO:0000313" key="7">
    <source>
        <dbReference type="Proteomes" id="UP000290288"/>
    </source>
</evidence>
<keyword evidence="7" id="KW-1185">Reference proteome</keyword>
<dbReference type="SUPFAM" id="SSF55931">
    <property type="entry name" value="Glutamine synthetase/guanido kinase"/>
    <property type="match status" value="1"/>
</dbReference>
<protein>
    <recommendedName>
        <fullName evidence="1">Glutamine synthetase</fullName>
    </recommendedName>
</protein>
<dbReference type="EMBL" id="SDEE01000084">
    <property type="protein sequence ID" value="RXW22098.1"/>
    <property type="molecule type" value="Genomic_DNA"/>
</dbReference>
<evidence type="ECO:0000256" key="2">
    <source>
        <dbReference type="ARBA" id="ARBA00022598"/>
    </source>
</evidence>
<dbReference type="OrthoDB" id="3364440at2759"/>
<evidence type="ECO:0000256" key="1">
    <source>
        <dbReference type="ARBA" id="ARBA00021364"/>
    </source>
</evidence>
<dbReference type="InterPro" id="IPR008146">
    <property type="entry name" value="Gln_synth_cat_dom"/>
</dbReference>
<evidence type="ECO:0000313" key="6">
    <source>
        <dbReference type="EMBL" id="RXW22098.1"/>
    </source>
</evidence>
<dbReference type="PROSITE" id="PS51987">
    <property type="entry name" value="GS_CATALYTIC"/>
    <property type="match status" value="1"/>
</dbReference>